<feature type="region of interest" description="Disordered" evidence="9">
    <location>
        <begin position="589"/>
        <end position="612"/>
    </location>
</feature>
<dbReference type="FunFam" id="3.80.10.10:FF:001438">
    <property type="entry name" value="Uncharacterized protein"/>
    <property type="match status" value="1"/>
</dbReference>
<evidence type="ECO:0000313" key="13">
    <source>
        <dbReference type="Proteomes" id="UP000507470"/>
    </source>
</evidence>
<reference evidence="12 13" key="1">
    <citation type="submission" date="2020-06" db="EMBL/GenBank/DDBJ databases">
        <authorList>
            <person name="Li R."/>
            <person name="Bekaert M."/>
        </authorList>
    </citation>
    <scope>NUCLEOTIDE SEQUENCE [LARGE SCALE GENOMIC DNA]</scope>
    <source>
        <strain evidence="13">wild</strain>
    </source>
</reference>
<dbReference type="InterPro" id="IPR001611">
    <property type="entry name" value="Leu-rich_rpt"/>
</dbReference>
<keyword evidence="5 11" id="KW-0732">Signal</keyword>
<evidence type="ECO:0000256" key="2">
    <source>
        <dbReference type="ARBA" id="ARBA00022475"/>
    </source>
</evidence>
<gene>
    <name evidence="12" type="ORF">MCOR_5256</name>
</gene>
<accession>A0A6J8AAY2</accession>
<organism evidence="12 13">
    <name type="scientific">Mytilus coruscus</name>
    <name type="common">Sea mussel</name>
    <dbReference type="NCBI Taxonomy" id="42192"/>
    <lineage>
        <taxon>Eukaryota</taxon>
        <taxon>Metazoa</taxon>
        <taxon>Spiralia</taxon>
        <taxon>Lophotrochozoa</taxon>
        <taxon>Mollusca</taxon>
        <taxon>Bivalvia</taxon>
        <taxon>Autobranchia</taxon>
        <taxon>Pteriomorphia</taxon>
        <taxon>Mytilida</taxon>
        <taxon>Mytiloidea</taxon>
        <taxon>Mytilidae</taxon>
        <taxon>Mytilinae</taxon>
        <taxon>Mytilus</taxon>
    </lineage>
</organism>
<dbReference type="InterPro" id="IPR003591">
    <property type="entry name" value="Leu-rich_rpt_typical-subtyp"/>
</dbReference>
<feature type="transmembrane region" description="Helical" evidence="10">
    <location>
        <begin position="625"/>
        <end position="649"/>
    </location>
</feature>
<dbReference type="InterPro" id="IPR032675">
    <property type="entry name" value="LRR_dom_sf"/>
</dbReference>
<keyword evidence="7 10" id="KW-1133">Transmembrane helix</keyword>
<dbReference type="SUPFAM" id="SSF52058">
    <property type="entry name" value="L domain-like"/>
    <property type="match status" value="2"/>
</dbReference>
<keyword evidence="13" id="KW-1185">Reference proteome</keyword>
<evidence type="ECO:0000256" key="4">
    <source>
        <dbReference type="ARBA" id="ARBA00022692"/>
    </source>
</evidence>
<evidence type="ECO:0000256" key="8">
    <source>
        <dbReference type="ARBA" id="ARBA00023136"/>
    </source>
</evidence>
<dbReference type="PROSITE" id="PS51450">
    <property type="entry name" value="LRR"/>
    <property type="match status" value="4"/>
</dbReference>
<feature type="signal peptide" evidence="11">
    <location>
        <begin position="1"/>
        <end position="20"/>
    </location>
</feature>
<dbReference type="OrthoDB" id="6156721at2759"/>
<dbReference type="PANTHER" id="PTHR24369">
    <property type="entry name" value="ANTIGEN BSP, PUTATIVE-RELATED"/>
    <property type="match status" value="1"/>
</dbReference>
<evidence type="ECO:0000256" key="11">
    <source>
        <dbReference type="SAM" id="SignalP"/>
    </source>
</evidence>
<dbReference type="SMART" id="SM00365">
    <property type="entry name" value="LRR_SD22"/>
    <property type="match status" value="5"/>
</dbReference>
<keyword evidence="2" id="KW-1003">Cell membrane</keyword>
<keyword evidence="3" id="KW-0433">Leucine-rich repeat</keyword>
<dbReference type="Gene3D" id="3.80.10.10">
    <property type="entry name" value="Ribonuclease Inhibitor"/>
    <property type="match status" value="5"/>
</dbReference>
<dbReference type="Proteomes" id="UP000507470">
    <property type="component" value="Unassembled WGS sequence"/>
</dbReference>
<keyword evidence="6" id="KW-0677">Repeat</keyword>
<name>A0A6J8AAY2_MYTCO</name>
<dbReference type="EMBL" id="CACVKT020000934">
    <property type="protein sequence ID" value="CAC5364081.1"/>
    <property type="molecule type" value="Genomic_DNA"/>
</dbReference>
<proteinExistence type="predicted"/>
<feature type="chain" id="PRO_5026779867" description="LRRCT domain-containing protein" evidence="11">
    <location>
        <begin position="21"/>
        <end position="713"/>
    </location>
</feature>
<keyword evidence="8 10" id="KW-0472">Membrane</keyword>
<evidence type="ECO:0000313" key="12">
    <source>
        <dbReference type="EMBL" id="CAC5364081.1"/>
    </source>
</evidence>
<feature type="region of interest" description="Disordered" evidence="9">
    <location>
        <begin position="675"/>
        <end position="697"/>
    </location>
</feature>
<evidence type="ECO:0000256" key="7">
    <source>
        <dbReference type="ARBA" id="ARBA00022989"/>
    </source>
</evidence>
<dbReference type="InterPro" id="IPR050541">
    <property type="entry name" value="LRR_TM_domain-containing"/>
</dbReference>
<evidence type="ECO:0000256" key="6">
    <source>
        <dbReference type="ARBA" id="ARBA00022737"/>
    </source>
</evidence>
<dbReference type="Pfam" id="PF13855">
    <property type="entry name" value="LRR_8"/>
    <property type="match status" value="4"/>
</dbReference>
<sequence>MYRCLLACLILIICSHGYYGKQTVCPDNCLCDGRTYDCSDNDLSVIPSGISIAAKSLDLQKNQITELSNHPFSKLRLLRILNLGFNSLSQINYNDFNGLVNLRTLDISFNRINTIHKNSFRNLNKISDIVLRGNELTNIDGIFTDMNGLVRLDLSNNQIDTISSESFRNMTNLRYLMLGSNRITSIEVKAFNDNSLITFISLTGNPVIDVDGLFIKNNVLSFIELTNCSLETFPKGLPPMTRFLYLDQNNIRSITKKEIEPVESLVNLFISENEIQFIERDAFTGLKSLQELWINFNGITEVPIPPINAKKLHIDNNNIAHVKKDDFQFGSKLETLSIKNNQISVINAETFENLTNLMSLYLGGNNINVLPDNAFKPLLLLKDLGLTGMDFNYLGKDVFNKLNNLEKLTLSYVLIGENALQGNIFKHLSNLRILNLQESPELASKVLESEDMMKSLFTVEAINLMDNNLKTVNSNIMKYLPRLHTIKFERNQFHCDRRLLWLWKWIDMQKYKFENADSLQCFSPPQLRGNTFLSLKSDQFVPTTLKPVVLSTKGQFISKTTQSPHVILNSTNLGNETLTFKKLNDTVNENTDSSSFPPGYVPNQKDLVRSQNQQDKDYEEKINKILIITVVTTLAVVLFAVIVTTVSCLKCNQKKDSYNRTDTFPDNDVTFYVISDEAPPLPPPNTTRKDRGSVSSTRDITNDNVFIIDNDSS</sequence>
<evidence type="ECO:0000256" key="9">
    <source>
        <dbReference type="SAM" id="MobiDB-lite"/>
    </source>
</evidence>
<evidence type="ECO:0000256" key="3">
    <source>
        <dbReference type="ARBA" id="ARBA00022614"/>
    </source>
</evidence>
<evidence type="ECO:0000256" key="1">
    <source>
        <dbReference type="ARBA" id="ARBA00004236"/>
    </source>
</evidence>
<protein>
    <recommendedName>
        <fullName evidence="14">LRRCT domain-containing protein</fullName>
    </recommendedName>
</protein>
<dbReference type="AlphaFoldDB" id="A0A6J8AAY2"/>
<evidence type="ECO:0008006" key="14">
    <source>
        <dbReference type="Google" id="ProtNLM"/>
    </source>
</evidence>
<comment type="subcellular location">
    <subcellularLocation>
        <location evidence="1">Cell membrane</location>
    </subcellularLocation>
</comment>
<evidence type="ECO:0000256" key="10">
    <source>
        <dbReference type="SAM" id="Phobius"/>
    </source>
</evidence>
<dbReference type="SMART" id="SM00369">
    <property type="entry name" value="LRR_TYP"/>
    <property type="match status" value="10"/>
</dbReference>
<dbReference type="PANTHER" id="PTHR24369:SF210">
    <property type="entry name" value="CHAOPTIN-RELATED"/>
    <property type="match status" value="1"/>
</dbReference>
<evidence type="ECO:0000256" key="5">
    <source>
        <dbReference type="ARBA" id="ARBA00022729"/>
    </source>
</evidence>
<dbReference type="GO" id="GO:0005886">
    <property type="term" value="C:plasma membrane"/>
    <property type="evidence" value="ECO:0007669"/>
    <property type="project" value="UniProtKB-SubCell"/>
</dbReference>
<keyword evidence="4 10" id="KW-0812">Transmembrane</keyword>